<dbReference type="Pfam" id="PF00307">
    <property type="entry name" value="CH"/>
    <property type="match status" value="1"/>
</dbReference>
<dbReference type="Gene3D" id="1.10.418.10">
    <property type="entry name" value="Calponin-like domain"/>
    <property type="match status" value="1"/>
</dbReference>
<dbReference type="SUPFAM" id="SSF47576">
    <property type="entry name" value="Calponin-homology domain, CH-domain"/>
    <property type="match status" value="1"/>
</dbReference>
<dbReference type="InterPro" id="IPR001715">
    <property type="entry name" value="CH_dom"/>
</dbReference>
<feature type="non-terminal residue" evidence="4">
    <location>
        <position position="1"/>
    </location>
</feature>
<dbReference type="GO" id="GO:0003779">
    <property type="term" value="F:actin binding"/>
    <property type="evidence" value="ECO:0007669"/>
    <property type="project" value="UniProtKB-KW"/>
</dbReference>
<evidence type="ECO:0000256" key="1">
    <source>
        <dbReference type="ARBA" id="ARBA00022737"/>
    </source>
</evidence>
<sequence length="176" mass="20662">LLWCQMKTTDYSNVNVRNFTTSWKDGLAFCALIHKHRPDLIPQFKLLTKDQPMNNLKLAFDTCEKKLGITKLLDPEDVNVEYVDEKSIITYIVTLYHYFSKMKNDSVQGRRLAKVVGSALDSEKMQLEYERLTSDLLQWIELTIQQLNNRTFPNSLVKVQEKLIEFNRYRIIDKPG</sequence>
<dbReference type="EMBL" id="CAJOBA010099374">
    <property type="protein sequence ID" value="CAF4514745.1"/>
    <property type="molecule type" value="Genomic_DNA"/>
</dbReference>
<proteinExistence type="predicted"/>
<reference evidence="4" key="1">
    <citation type="submission" date="2021-02" db="EMBL/GenBank/DDBJ databases">
        <authorList>
            <person name="Nowell W R."/>
        </authorList>
    </citation>
    <scope>NUCLEOTIDE SEQUENCE</scope>
</reference>
<dbReference type="Gene3D" id="1.20.58.60">
    <property type="match status" value="1"/>
</dbReference>
<evidence type="ECO:0000259" key="3">
    <source>
        <dbReference type="PROSITE" id="PS50021"/>
    </source>
</evidence>
<feature type="domain" description="Calponin-homology (CH)" evidence="3">
    <location>
        <begin position="1"/>
        <end position="100"/>
    </location>
</feature>
<dbReference type="Proteomes" id="UP000682733">
    <property type="component" value="Unassembled WGS sequence"/>
</dbReference>
<dbReference type="FunFam" id="1.10.418.10:FF:000001">
    <property type="entry name" value="Actinin alpha 1"/>
    <property type="match status" value="1"/>
</dbReference>
<dbReference type="SMART" id="SM00033">
    <property type="entry name" value="CH"/>
    <property type="match status" value="1"/>
</dbReference>
<gene>
    <name evidence="4" type="ORF">TMI583_LOCUS48480</name>
</gene>
<organism evidence="4 5">
    <name type="scientific">Didymodactylos carnosus</name>
    <dbReference type="NCBI Taxonomy" id="1234261"/>
    <lineage>
        <taxon>Eukaryota</taxon>
        <taxon>Metazoa</taxon>
        <taxon>Spiralia</taxon>
        <taxon>Gnathifera</taxon>
        <taxon>Rotifera</taxon>
        <taxon>Eurotatoria</taxon>
        <taxon>Bdelloidea</taxon>
        <taxon>Philodinida</taxon>
        <taxon>Philodinidae</taxon>
        <taxon>Didymodactylos</taxon>
    </lineage>
</organism>
<dbReference type="InterPro" id="IPR036872">
    <property type="entry name" value="CH_dom_sf"/>
</dbReference>
<evidence type="ECO:0000256" key="2">
    <source>
        <dbReference type="ARBA" id="ARBA00023203"/>
    </source>
</evidence>
<dbReference type="AlphaFoldDB" id="A0A8S2XRM8"/>
<dbReference type="SUPFAM" id="SSF46966">
    <property type="entry name" value="Spectrin repeat"/>
    <property type="match status" value="1"/>
</dbReference>
<accession>A0A8S2XRM8</accession>
<evidence type="ECO:0000313" key="5">
    <source>
        <dbReference type="Proteomes" id="UP000682733"/>
    </source>
</evidence>
<name>A0A8S2XRM8_9BILA</name>
<keyword evidence="2" id="KW-0009">Actin-binding</keyword>
<keyword evidence="1" id="KW-0677">Repeat</keyword>
<dbReference type="PANTHER" id="PTHR11915">
    <property type="entry name" value="SPECTRIN/FILAMIN RELATED CYTOSKELETAL PROTEIN"/>
    <property type="match status" value="1"/>
</dbReference>
<comment type="caution">
    <text evidence="4">The sequence shown here is derived from an EMBL/GenBank/DDBJ whole genome shotgun (WGS) entry which is preliminary data.</text>
</comment>
<feature type="non-terminal residue" evidence="4">
    <location>
        <position position="176"/>
    </location>
</feature>
<dbReference type="PROSITE" id="PS50021">
    <property type="entry name" value="CH"/>
    <property type="match status" value="1"/>
</dbReference>
<protein>
    <recommendedName>
        <fullName evidence="3">Calponin-homology (CH) domain-containing protein</fullName>
    </recommendedName>
</protein>
<evidence type="ECO:0000313" key="4">
    <source>
        <dbReference type="EMBL" id="CAF4514745.1"/>
    </source>
</evidence>